<reference evidence="7 8" key="1">
    <citation type="submission" date="2016-10" db="EMBL/GenBank/DDBJ databases">
        <authorList>
            <person name="de Groot N.N."/>
        </authorList>
    </citation>
    <scope>NUCLEOTIDE SEQUENCE [LARGE SCALE GENOMIC DNA]</scope>
    <source>
        <strain evidence="7 8">MP1X4</strain>
    </source>
</reference>
<feature type="domain" description="RNA polymerase sigma factor 70 region 4 type 2" evidence="6">
    <location>
        <begin position="122"/>
        <end position="173"/>
    </location>
</feature>
<dbReference type="InterPro" id="IPR013249">
    <property type="entry name" value="RNA_pol_sigma70_r4_t2"/>
</dbReference>
<dbReference type="OrthoDB" id="1491902at2"/>
<dbReference type="SUPFAM" id="SSF88659">
    <property type="entry name" value="Sigma3 and sigma4 domains of RNA polymerase sigma factors"/>
    <property type="match status" value="1"/>
</dbReference>
<dbReference type="GO" id="GO:0016987">
    <property type="term" value="F:sigma factor activity"/>
    <property type="evidence" value="ECO:0007669"/>
    <property type="project" value="UniProtKB-KW"/>
</dbReference>
<dbReference type="Gene3D" id="1.10.10.10">
    <property type="entry name" value="Winged helix-like DNA-binding domain superfamily/Winged helix DNA-binding domain"/>
    <property type="match status" value="1"/>
</dbReference>
<dbReference type="RefSeq" id="WP_091378452.1">
    <property type="nucleotide sequence ID" value="NZ_LT629740.1"/>
</dbReference>
<name>A0A1H2C053_MUCMA</name>
<dbReference type="GO" id="GO:0006352">
    <property type="term" value="P:DNA-templated transcription initiation"/>
    <property type="evidence" value="ECO:0007669"/>
    <property type="project" value="InterPro"/>
</dbReference>
<keyword evidence="3" id="KW-0731">Sigma factor</keyword>
<evidence type="ECO:0000313" key="7">
    <source>
        <dbReference type="EMBL" id="SDT63724.1"/>
    </source>
</evidence>
<dbReference type="SUPFAM" id="SSF88946">
    <property type="entry name" value="Sigma2 domain of RNA polymerase sigma factors"/>
    <property type="match status" value="1"/>
</dbReference>
<dbReference type="Pfam" id="PF04542">
    <property type="entry name" value="Sigma70_r2"/>
    <property type="match status" value="1"/>
</dbReference>
<dbReference type="InterPro" id="IPR039425">
    <property type="entry name" value="RNA_pol_sigma-70-like"/>
</dbReference>
<comment type="similarity">
    <text evidence="1">Belongs to the sigma-70 factor family. ECF subfamily.</text>
</comment>
<organism evidence="7 8">
    <name type="scientific">Mucilaginibacter mallensis</name>
    <dbReference type="NCBI Taxonomy" id="652787"/>
    <lineage>
        <taxon>Bacteria</taxon>
        <taxon>Pseudomonadati</taxon>
        <taxon>Bacteroidota</taxon>
        <taxon>Sphingobacteriia</taxon>
        <taxon>Sphingobacteriales</taxon>
        <taxon>Sphingobacteriaceae</taxon>
        <taxon>Mucilaginibacter</taxon>
    </lineage>
</organism>
<evidence type="ECO:0000256" key="2">
    <source>
        <dbReference type="ARBA" id="ARBA00023015"/>
    </source>
</evidence>
<dbReference type="InterPro" id="IPR013324">
    <property type="entry name" value="RNA_pol_sigma_r3/r4-like"/>
</dbReference>
<keyword evidence="2" id="KW-0805">Transcription regulation</keyword>
<evidence type="ECO:0000259" key="5">
    <source>
        <dbReference type="Pfam" id="PF04542"/>
    </source>
</evidence>
<accession>A0A1H2C053</accession>
<dbReference type="AlphaFoldDB" id="A0A1H2C053"/>
<keyword evidence="4" id="KW-0804">Transcription</keyword>
<evidence type="ECO:0000256" key="3">
    <source>
        <dbReference type="ARBA" id="ARBA00023082"/>
    </source>
</evidence>
<dbReference type="Gene3D" id="1.10.1740.10">
    <property type="match status" value="1"/>
</dbReference>
<evidence type="ECO:0000256" key="4">
    <source>
        <dbReference type="ARBA" id="ARBA00023163"/>
    </source>
</evidence>
<dbReference type="GO" id="GO:0003677">
    <property type="term" value="F:DNA binding"/>
    <property type="evidence" value="ECO:0007669"/>
    <property type="project" value="InterPro"/>
</dbReference>
<dbReference type="Proteomes" id="UP000199679">
    <property type="component" value="Chromosome I"/>
</dbReference>
<keyword evidence="8" id="KW-1185">Reference proteome</keyword>
<evidence type="ECO:0000256" key="1">
    <source>
        <dbReference type="ARBA" id="ARBA00010641"/>
    </source>
</evidence>
<dbReference type="Pfam" id="PF08281">
    <property type="entry name" value="Sigma70_r4_2"/>
    <property type="match status" value="1"/>
</dbReference>
<protein>
    <submittedName>
        <fullName evidence="7">RNA polymerase sigma-70 factor, ECF subfamily</fullName>
    </submittedName>
</protein>
<dbReference type="STRING" id="652787.SAMN05216490_4494"/>
<dbReference type="InterPro" id="IPR014284">
    <property type="entry name" value="RNA_pol_sigma-70_dom"/>
</dbReference>
<dbReference type="InterPro" id="IPR036388">
    <property type="entry name" value="WH-like_DNA-bd_sf"/>
</dbReference>
<evidence type="ECO:0000259" key="6">
    <source>
        <dbReference type="Pfam" id="PF08281"/>
    </source>
</evidence>
<dbReference type="EMBL" id="LT629740">
    <property type="protein sequence ID" value="SDT63724.1"/>
    <property type="molecule type" value="Genomic_DNA"/>
</dbReference>
<sequence>MDLSKKQVTKLVEGCIGNERTAQETLYRHFYAQMLRICYRYLKTKDLAQEAVNEGFLKIFQHIKTYDAQKGDLGAWVCTIIIRTAIDYNRKELKFFTEDYNDQDTDEYFIDPDILSKLYAADLLKTIQQLPDATRVIFNLSVIDGYSHKEISTQLNITEGTSRWHLADGKKKLRAWLASPDNSLQPTDNTAI</sequence>
<evidence type="ECO:0000313" key="8">
    <source>
        <dbReference type="Proteomes" id="UP000199679"/>
    </source>
</evidence>
<dbReference type="CDD" id="cd06171">
    <property type="entry name" value="Sigma70_r4"/>
    <property type="match status" value="1"/>
</dbReference>
<dbReference type="InterPro" id="IPR007627">
    <property type="entry name" value="RNA_pol_sigma70_r2"/>
</dbReference>
<dbReference type="PANTHER" id="PTHR43133">
    <property type="entry name" value="RNA POLYMERASE ECF-TYPE SIGMA FACTO"/>
    <property type="match status" value="1"/>
</dbReference>
<gene>
    <name evidence="7" type="ORF">SAMN05216490_4494</name>
</gene>
<proteinExistence type="inferred from homology"/>
<dbReference type="PANTHER" id="PTHR43133:SF46">
    <property type="entry name" value="RNA POLYMERASE SIGMA-70 FACTOR ECF SUBFAMILY"/>
    <property type="match status" value="1"/>
</dbReference>
<feature type="domain" description="RNA polymerase sigma-70 region 2" evidence="5">
    <location>
        <begin position="26"/>
        <end position="92"/>
    </location>
</feature>
<dbReference type="InterPro" id="IPR013325">
    <property type="entry name" value="RNA_pol_sigma_r2"/>
</dbReference>
<dbReference type="NCBIfam" id="TIGR02937">
    <property type="entry name" value="sigma70-ECF"/>
    <property type="match status" value="1"/>
</dbReference>